<feature type="transmembrane region" description="Helical" evidence="1">
    <location>
        <begin position="39"/>
        <end position="62"/>
    </location>
</feature>
<evidence type="ECO:0000313" key="4">
    <source>
        <dbReference type="Proteomes" id="UP000285430"/>
    </source>
</evidence>
<comment type="caution">
    <text evidence="3">The sequence shown here is derived from an EMBL/GenBank/DDBJ whole genome shotgun (WGS) entry which is preliminary data.</text>
</comment>
<dbReference type="Proteomes" id="UP000285712">
    <property type="component" value="Unassembled WGS sequence"/>
</dbReference>
<keyword evidence="1" id="KW-0812">Transmembrane</keyword>
<accession>A0A3R6XQV1</accession>
<dbReference type="EMBL" id="QUTG01007558">
    <property type="protein sequence ID" value="RHY82439.1"/>
    <property type="molecule type" value="Genomic_DNA"/>
</dbReference>
<keyword evidence="1" id="KW-0472">Membrane</keyword>
<reference evidence="4 5" key="1">
    <citation type="submission" date="2018-08" db="EMBL/GenBank/DDBJ databases">
        <title>Aphanomyces genome sequencing and annotation.</title>
        <authorList>
            <person name="Minardi D."/>
            <person name="Oidtmann B."/>
            <person name="Van Der Giezen M."/>
            <person name="Studholme D.J."/>
        </authorList>
    </citation>
    <scope>NUCLEOTIDE SEQUENCE [LARGE SCALE GENOMIC DNA]</scope>
    <source>
        <strain evidence="3 4">Da</strain>
        <strain evidence="2 5">Sv</strain>
    </source>
</reference>
<evidence type="ECO:0000313" key="2">
    <source>
        <dbReference type="EMBL" id="RHY82439.1"/>
    </source>
</evidence>
<dbReference type="Proteomes" id="UP000285430">
    <property type="component" value="Unassembled WGS sequence"/>
</dbReference>
<gene>
    <name evidence="2" type="ORF">DYB35_008323</name>
    <name evidence="3" type="ORF">DYB37_008187</name>
</gene>
<keyword evidence="1" id="KW-1133">Transmembrane helix</keyword>
<protein>
    <submittedName>
        <fullName evidence="3">Uncharacterized protein</fullName>
    </submittedName>
</protein>
<evidence type="ECO:0000256" key="1">
    <source>
        <dbReference type="SAM" id="Phobius"/>
    </source>
</evidence>
<feature type="transmembrane region" description="Helical" evidence="1">
    <location>
        <begin position="12"/>
        <end position="33"/>
    </location>
</feature>
<name>A0A3R6XQV1_APHAT</name>
<dbReference type="EMBL" id="QUTH01001851">
    <property type="protein sequence ID" value="RHZ29028.1"/>
    <property type="molecule type" value="Genomic_DNA"/>
</dbReference>
<dbReference type="AlphaFoldDB" id="A0A3R6XQV1"/>
<evidence type="ECO:0000313" key="5">
    <source>
        <dbReference type="Proteomes" id="UP000285712"/>
    </source>
</evidence>
<dbReference type="VEuPathDB" id="FungiDB:H257_07076"/>
<evidence type="ECO:0000313" key="3">
    <source>
        <dbReference type="EMBL" id="RHZ29028.1"/>
    </source>
</evidence>
<feature type="transmembrane region" description="Helical" evidence="1">
    <location>
        <begin position="74"/>
        <end position="95"/>
    </location>
</feature>
<sequence length="156" mass="16317">MTWRDALDWENYSLPLVLRVAQTLFALIALLTSTALTSAAAGVLALILSLVVTLYGAVYFAAVSKMNLVKLRATTKLAAECIVVAVLLAALVLVASSSAAFIISTSAATACCVFLGFGLVVQVVLVKITYTDEYLYEKEAAAAADGVSTPAVHDDV</sequence>
<organism evidence="3 4">
    <name type="scientific">Aphanomyces astaci</name>
    <name type="common">Crayfish plague agent</name>
    <dbReference type="NCBI Taxonomy" id="112090"/>
    <lineage>
        <taxon>Eukaryota</taxon>
        <taxon>Sar</taxon>
        <taxon>Stramenopiles</taxon>
        <taxon>Oomycota</taxon>
        <taxon>Saprolegniomycetes</taxon>
        <taxon>Saprolegniales</taxon>
        <taxon>Verrucalvaceae</taxon>
        <taxon>Aphanomyces</taxon>
    </lineage>
</organism>
<proteinExistence type="predicted"/>
<feature type="transmembrane region" description="Helical" evidence="1">
    <location>
        <begin position="101"/>
        <end position="126"/>
    </location>
</feature>